<evidence type="ECO:0000256" key="3">
    <source>
        <dbReference type="ARBA" id="ARBA00022448"/>
    </source>
</evidence>
<feature type="transmembrane region" description="Helical" evidence="7">
    <location>
        <begin position="352"/>
        <end position="371"/>
    </location>
</feature>
<dbReference type="Gene3D" id="1.20.1250.20">
    <property type="entry name" value="MFS general substrate transporter like domains"/>
    <property type="match status" value="1"/>
</dbReference>
<reference evidence="8" key="1">
    <citation type="submission" date="2019-11" db="EMBL/GenBank/DDBJ databases">
        <title>Genomic insights into an expanded diversity of filamentous marine cyanobacteria reveals the extraordinary biosynthetic potential of Moorea and Okeania.</title>
        <authorList>
            <person name="Ferreira Leao T."/>
            <person name="Wang M."/>
            <person name="Moss N."/>
            <person name="Da Silva R."/>
            <person name="Sanders J."/>
            <person name="Nurk S."/>
            <person name="Gurevich A."/>
            <person name="Humphrey G."/>
            <person name="Reher R."/>
            <person name="Zhu Q."/>
            <person name="Belda-Ferre P."/>
            <person name="Glukhov E."/>
            <person name="Rex R."/>
            <person name="Dorrestein P.C."/>
            <person name="Knight R."/>
            <person name="Pevzner P."/>
            <person name="Gerwick W.H."/>
            <person name="Gerwick L."/>
        </authorList>
    </citation>
    <scope>NUCLEOTIDE SEQUENCE</scope>
    <source>
        <strain evidence="8">SIO1C4</strain>
    </source>
</reference>
<feature type="transmembrane region" description="Helical" evidence="7">
    <location>
        <begin position="172"/>
        <end position="191"/>
    </location>
</feature>
<accession>A0A6B3NLP7</accession>
<gene>
    <name evidence="8" type="ORF">F6J89_28035</name>
</gene>
<dbReference type="InterPro" id="IPR036259">
    <property type="entry name" value="MFS_trans_sf"/>
</dbReference>
<evidence type="ECO:0000256" key="1">
    <source>
        <dbReference type="ARBA" id="ARBA00004127"/>
    </source>
</evidence>
<feature type="transmembrane region" description="Helical" evidence="7">
    <location>
        <begin position="27"/>
        <end position="50"/>
    </location>
</feature>
<dbReference type="Pfam" id="PF07690">
    <property type="entry name" value="MFS_1"/>
    <property type="match status" value="1"/>
</dbReference>
<feature type="transmembrane region" description="Helical" evidence="7">
    <location>
        <begin position="273"/>
        <end position="289"/>
    </location>
</feature>
<dbReference type="GO" id="GO:0022857">
    <property type="term" value="F:transmembrane transporter activity"/>
    <property type="evidence" value="ECO:0007669"/>
    <property type="project" value="InterPro"/>
</dbReference>
<feature type="transmembrane region" description="Helical" evidence="7">
    <location>
        <begin position="240"/>
        <end position="261"/>
    </location>
</feature>
<keyword evidence="5 7" id="KW-1133">Transmembrane helix</keyword>
<evidence type="ECO:0000256" key="5">
    <source>
        <dbReference type="ARBA" id="ARBA00022989"/>
    </source>
</evidence>
<name>A0A6B3NLP7_9CYAN</name>
<keyword evidence="6 7" id="KW-0472">Membrane</keyword>
<dbReference type="PANTHER" id="PTHR23514">
    <property type="entry name" value="BYPASS OF STOP CODON PROTEIN 6"/>
    <property type="match status" value="1"/>
</dbReference>
<keyword evidence="3" id="KW-0813">Transport</keyword>
<dbReference type="GO" id="GO:0012505">
    <property type="term" value="C:endomembrane system"/>
    <property type="evidence" value="ECO:0007669"/>
    <property type="project" value="UniProtKB-SubCell"/>
</dbReference>
<feature type="transmembrane region" description="Helical" evidence="7">
    <location>
        <begin position="203"/>
        <end position="220"/>
    </location>
</feature>
<keyword evidence="4 7" id="KW-0812">Transmembrane</keyword>
<evidence type="ECO:0000256" key="6">
    <source>
        <dbReference type="ARBA" id="ARBA00023136"/>
    </source>
</evidence>
<comment type="caution">
    <text evidence="8">The sequence shown here is derived from an EMBL/GenBank/DDBJ whole genome shotgun (WGS) entry which is preliminary data.</text>
</comment>
<protein>
    <submittedName>
        <fullName evidence="8">MFS transporter</fullName>
    </submittedName>
</protein>
<feature type="transmembrane region" description="Helical" evidence="7">
    <location>
        <begin position="328"/>
        <end position="346"/>
    </location>
</feature>
<organism evidence="8">
    <name type="scientific">Symploca sp. SIO1C4</name>
    <dbReference type="NCBI Taxonomy" id="2607765"/>
    <lineage>
        <taxon>Bacteria</taxon>
        <taxon>Bacillati</taxon>
        <taxon>Cyanobacteriota</taxon>
        <taxon>Cyanophyceae</taxon>
        <taxon>Coleofasciculales</taxon>
        <taxon>Coleofasciculaceae</taxon>
        <taxon>Symploca</taxon>
    </lineage>
</organism>
<evidence type="ECO:0000256" key="2">
    <source>
        <dbReference type="ARBA" id="ARBA00008335"/>
    </source>
</evidence>
<dbReference type="EMBL" id="JAAHFQ010000795">
    <property type="protein sequence ID" value="NER31362.1"/>
    <property type="molecule type" value="Genomic_DNA"/>
</dbReference>
<dbReference type="InterPro" id="IPR051788">
    <property type="entry name" value="MFS_Transporter"/>
</dbReference>
<feature type="transmembrane region" description="Helical" evidence="7">
    <location>
        <begin position="56"/>
        <end position="77"/>
    </location>
</feature>
<comment type="subcellular location">
    <subcellularLocation>
        <location evidence="1">Endomembrane system</location>
        <topology evidence="1">Multi-pass membrane protein</topology>
    </subcellularLocation>
</comment>
<dbReference type="SUPFAM" id="SSF103473">
    <property type="entry name" value="MFS general substrate transporter"/>
    <property type="match status" value="1"/>
</dbReference>
<proteinExistence type="inferred from homology"/>
<feature type="transmembrane region" description="Helical" evidence="7">
    <location>
        <begin position="295"/>
        <end position="316"/>
    </location>
</feature>
<evidence type="ECO:0000256" key="4">
    <source>
        <dbReference type="ARBA" id="ARBA00022692"/>
    </source>
</evidence>
<evidence type="ECO:0000313" key="8">
    <source>
        <dbReference type="EMBL" id="NER31362.1"/>
    </source>
</evidence>
<dbReference type="PANTHER" id="PTHR23514:SF3">
    <property type="entry name" value="BYPASS OF STOP CODON PROTEIN 6"/>
    <property type="match status" value="1"/>
</dbReference>
<sequence length="378" mass="41053">MKYLSQVTSVLNFSQILVASRVSQLRFTIAGFLGLFLHGSIVALPGGILLQWQAEFGADFGIASFYNLFLLGSLLGISLTSKRRQRHPLMTLSCSAIGFALLIASALGLQGLLVAAFLLGLGDGIVTLQGNSLVGELHPKRRVAILNWANAVFGLGAITVPLLGAFLPWRVVVSLVAIIALVSAILAWASPPVQNLSLQGKKIPWRQVSIFLLIVMFYMGLESSLGTWSSTYLVYLGRDITLSATLLSLYWGCLTVGRMTLADWVGQKPAQSLSWLLFCSLVVLGLSLIPPLAILFLLFPLAGFFYGPLFATLFALVQEKCGHVALSYLLYAAYIGKTSIPAFLSLLEDPAYLAYEFIFLALVLYILSFQLNKHPQSS</sequence>
<dbReference type="GO" id="GO:0016020">
    <property type="term" value="C:membrane"/>
    <property type="evidence" value="ECO:0007669"/>
    <property type="project" value="TreeGrafter"/>
</dbReference>
<feature type="transmembrane region" description="Helical" evidence="7">
    <location>
        <begin position="89"/>
        <end position="107"/>
    </location>
</feature>
<dbReference type="InterPro" id="IPR011701">
    <property type="entry name" value="MFS"/>
</dbReference>
<evidence type="ECO:0000256" key="7">
    <source>
        <dbReference type="SAM" id="Phobius"/>
    </source>
</evidence>
<dbReference type="AlphaFoldDB" id="A0A6B3NLP7"/>
<comment type="similarity">
    <text evidence="2">Belongs to the major facilitator superfamily.</text>
</comment>